<keyword evidence="3 6" id="KW-0812">Transmembrane</keyword>
<proteinExistence type="predicted"/>
<dbReference type="InterPro" id="IPR001851">
    <property type="entry name" value="ABC_transp_permease"/>
</dbReference>
<feature type="transmembrane region" description="Helical" evidence="6">
    <location>
        <begin position="94"/>
        <end position="116"/>
    </location>
</feature>
<dbReference type="PANTHER" id="PTHR30482">
    <property type="entry name" value="HIGH-AFFINITY BRANCHED-CHAIN AMINO ACID TRANSPORT SYSTEM PERMEASE"/>
    <property type="match status" value="1"/>
</dbReference>
<dbReference type="OrthoDB" id="9814461at2"/>
<reference evidence="8" key="1">
    <citation type="submission" date="2017-01" db="EMBL/GenBank/DDBJ databases">
        <title>Genome Analysis of Deinococcus marmoris KOPRI26562.</title>
        <authorList>
            <person name="Kim J.H."/>
            <person name="Oh H.-M."/>
        </authorList>
    </citation>
    <scope>NUCLEOTIDE SEQUENCE [LARGE SCALE GENOMIC DNA]</scope>
    <source>
        <strain evidence="8">PAMC 26633</strain>
    </source>
</reference>
<feature type="transmembrane region" description="Helical" evidence="6">
    <location>
        <begin position="175"/>
        <end position="193"/>
    </location>
</feature>
<keyword evidence="2" id="KW-1003">Cell membrane</keyword>
<dbReference type="GO" id="GO:0015658">
    <property type="term" value="F:branched-chain amino acid transmembrane transporter activity"/>
    <property type="evidence" value="ECO:0007669"/>
    <property type="project" value="InterPro"/>
</dbReference>
<evidence type="ECO:0000256" key="4">
    <source>
        <dbReference type="ARBA" id="ARBA00022989"/>
    </source>
</evidence>
<evidence type="ECO:0000256" key="3">
    <source>
        <dbReference type="ARBA" id="ARBA00022692"/>
    </source>
</evidence>
<dbReference type="RefSeq" id="WP_089162007.1">
    <property type="nucleotide sequence ID" value="NZ_MTHB01000111.1"/>
</dbReference>
<evidence type="ECO:0000256" key="1">
    <source>
        <dbReference type="ARBA" id="ARBA00004651"/>
    </source>
</evidence>
<evidence type="ECO:0000256" key="5">
    <source>
        <dbReference type="ARBA" id="ARBA00023136"/>
    </source>
</evidence>
<protein>
    <submittedName>
        <fullName evidence="7">Branched-chain amino acid transport system permease protein LivM</fullName>
    </submittedName>
</protein>
<dbReference type="PANTHER" id="PTHR30482:SF5">
    <property type="entry name" value="ABC TRANSPORTER PERMEASE PROTEIN"/>
    <property type="match status" value="1"/>
</dbReference>
<accession>A0A226X054</accession>
<comment type="subcellular location">
    <subcellularLocation>
        <location evidence="1">Cell membrane</location>
        <topology evidence="1">Multi-pass membrane protein</topology>
    </subcellularLocation>
</comment>
<comment type="caution">
    <text evidence="7">The sequence shown here is derived from an EMBL/GenBank/DDBJ whole genome shotgun (WGS) entry which is preliminary data.</text>
</comment>
<evidence type="ECO:0000313" key="7">
    <source>
        <dbReference type="EMBL" id="OXC76815.1"/>
    </source>
</evidence>
<feature type="transmembrane region" description="Helical" evidence="6">
    <location>
        <begin position="313"/>
        <end position="334"/>
    </location>
</feature>
<dbReference type="InterPro" id="IPR043428">
    <property type="entry name" value="LivM-like"/>
</dbReference>
<evidence type="ECO:0000256" key="6">
    <source>
        <dbReference type="SAM" id="Phobius"/>
    </source>
</evidence>
<dbReference type="GO" id="GO:0005886">
    <property type="term" value="C:plasma membrane"/>
    <property type="evidence" value="ECO:0007669"/>
    <property type="project" value="UniProtKB-SubCell"/>
</dbReference>
<feature type="transmembrane region" description="Helical" evidence="6">
    <location>
        <begin position="69"/>
        <end position="88"/>
    </location>
</feature>
<evidence type="ECO:0000256" key="2">
    <source>
        <dbReference type="ARBA" id="ARBA00022475"/>
    </source>
</evidence>
<dbReference type="eggNOG" id="COG4177">
    <property type="taxonomic scope" value="Bacteria"/>
</dbReference>
<keyword evidence="4 6" id="KW-1133">Transmembrane helix</keyword>
<dbReference type="EMBL" id="MTHB01000111">
    <property type="protein sequence ID" value="OXC76815.1"/>
    <property type="molecule type" value="Genomic_DNA"/>
</dbReference>
<organism evidence="7 8">
    <name type="scientific">Caballeronia sordidicola</name>
    <name type="common">Burkholderia sordidicola</name>
    <dbReference type="NCBI Taxonomy" id="196367"/>
    <lineage>
        <taxon>Bacteria</taxon>
        <taxon>Pseudomonadati</taxon>
        <taxon>Pseudomonadota</taxon>
        <taxon>Betaproteobacteria</taxon>
        <taxon>Burkholderiales</taxon>
        <taxon>Burkholderiaceae</taxon>
        <taxon>Caballeronia</taxon>
    </lineage>
</organism>
<keyword evidence="5 6" id="KW-0472">Membrane</keyword>
<evidence type="ECO:0000313" key="8">
    <source>
        <dbReference type="Proteomes" id="UP000214720"/>
    </source>
</evidence>
<feature type="transmembrane region" description="Helical" evidence="6">
    <location>
        <begin position="223"/>
        <end position="245"/>
    </location>
</feature>
<dbReference type="Pfam" id="PF02653">
    <property type="entry name" value="BPD_transp_2"/>
    <property type="match status" value="1"/>
</dbReference>
<dbReference type="Proteomes" id="UP000214720">
    <property type="component" value="Unassembled WGS sequence"/>
</dbReference>
<sequence length="348" mass="36775">MSTIVIRRPRLNVAAPATLGLTIAVGLAILAAVPGVASEYWLSAVLTPFLILSLAGLGLNLLTGYAGQLSLGTAAFMAVGAYATYNFAVRVPGLSLLADLLLGGLITAIIGTLFGLPSLRIKGFYLIASTLAAQFFIEWLLTKVSWFSNDDTSGVLSAPRLSIFGWSIATPVSRYQFVLGVVVAVFVVASSLVRSELGRRWMAVRDMDTAAAVIGIPIGRTKLLAFAVSSFVIGIAGALWAFAYLGTVEPHGFDLNLSFEVLFIIIIGGMGSIAGNFYGAAFIVLLPIALSHAAGALAAIGVDVGQLQNLQKILFGTLIIVFLIKEPDGLARLVQIARQRLRNWPLRA</sequence>
<dbReference type="AlphaFoldDB" id="A0A226X054"/>
<feature type="transmembrane region" description="Helical" evidence="6">
    <location>
        <begin position="282"/>
        <end position="301"/>
    </location>
</feature>
<name>A0A226X054_CABSO</name>
<feature type="transmembrane region" description="Helical" evidence="6">
    <location>
        <begin position="40"/>
        <end position="62"/>
    </location>
</feature>
<feature type="transmembrane region" description="Helical" evidence="6">
    <location>
        <begin position="12"/>
        <end position="34"/>
    </location>
</feature>
<gene>
    <name evidence="7" type="ORF">BSU04_19540</name>
</gene>
<feature type="transmembrane region" description="Helical" evidence="6">
    <location>
        <begin position="123"/>
        <end position="141"/>
    </location>
</feature>
<dbReference type="CDD" id="cd06581">
    <property type="entry name" value="TM_PBP1_LivM_like"/>
    <property type="match status" value="1"/>
</dbReference>
<feature type="transmembrane region" description="Helical" evidence="6">
    <location>
        <begin position="257"/>
        <end position="275"/>
    </location>
</feature>